<comment type="caution">
    <text evidence="3">The sequence shown here is derived from an EMBL/GenBank/DDBJ whole genome shotgun (WGS) entry which is preliminary data.</text>
</comment>
<evidence type="ECO:0008006" key="5">
    <source>
        <dbReference type="Google" id="ProtNLM"/>
    </source>
</evidence>
<organism evidence="3 4">
    <name type="scientific">Spirosoma soli</name>
    <dbReference type="NCBI Taxonomy" id="1770529"/>
    <lineage>
        <taxon>Bacteria</taxon>
        <taxon>Pseudomonadati</taxon>
        <taxon>Bacteroidota</taxon>
        <taxon>Cytophagia</taxon>
        <taxon>Cytophagales</taxon>
        <taxon>Cytophagaceae</taxon>
        <taxon>Spirosoma</taxon>
    </lineage>
</organism>
<protein>
    <recommendedName>
        <fullName evidence="5">Periplasmic heavy metal sensor</fullName>
    </recommendedName>
</protein>
<evidence type="ECO:0000256" key="1">
    <source>
        <dbReference type="SAM" id="MobiDB-lite"/>
    </source>
</evidence>
<keyword evidence="4" id="KW-1185">Reference proteome</keyword>
<evidence type="ECO:0000256" key="2">
    <source>
        <dbReference type="SAM" id="SignalP"/>
    </source>
</evidence>
<evidence type="ECO:0000313" key="4">
    <source>
        <dbReference type="Proteomes" id="UP001597469"/>
    </source>
</evidence>
<name>A0ABW5M004_9BACT</name>
<feature type="compositionally biased region" description="Low complexity" evidence="1">
    <location>
        <begin position="167"/>
        <end position="187"/>
    </location>
</feature>
<reference evidence="4" key="1">
    <citation type="journal article" date="2019" name="Int. J. Syst. Evol. Microbiol.">
        <title>The Global Catalogue of Microorganisms (GCM) 10K type strain sequencing project: providing services to taxonomists for standard genome sequencing and annotation.</title>
        <authorList>
            <consortium name="The Broad Institute Genomics Platform"/>
            <consortium name="The Broad Institute Genome Sequencing Center for Infectious Disease"/>
            <person name="Wu L."/>
            <person name="Ma J."/>
        </authorList>
    </citation>
    <scope>NUCLEOTIDE SEQUENCE [LARGE SCALE GENOMIC DNA]</scope>
    <source>
        <strain evidence="4">KCTC 42805</strain>
    </source>
</reference>
<dbReference type="RefSeq" id="WP_381521005.1">
    <property type="nucleotide sequence ID" value="NZ_JBHULN010000003.1"/>
</dbReference>
<dbReference type="EMBL" id="JBHULN010000003">
    <property type="protein sequence ID" value="MFD2570380.1"/>
    <property type="molecule type" value="Genomic_DNA"/>
</dbReference>
<gene>
    <name evidence="3" type="ORF">ACFSUS_07025</name>
</gene>
<keyword evidence="2" id="KW-0732">Signal</keyword>
<proteinExistence type="predicted"/>
<accession>A0ABW5M004</accession>
<evidence type="ECO:0000313" key="3">
    <source>
        <dbReference type="EMBL" id="MFD2570380.1"/>
    </source>
</evidence>
<sequence length="187" mass="20119">MSSKSVWSCILSLSAFLWLSSQTFGQYPGGGMSPGMGGMGRGMGGQNMGGSPRASIPNIAGDIANRETKWLKENLALDKEQAKAVKKLNNEYADQQQDAIKDIVGKDGKPGPETRKQIQDMMIMLNEEKEDKLKTILTAEQWTQYQTKKPEMQKEVGGFRPPAKGVPSGAPPSTTAPSTTAPSATTL</sequence>
<dbReference type="Proteomes" id="UP001597469">
    <property type="component" value="Unassembled WGS sequence"/>
</dbReference>
<feature type="chain" id="PRO_5046912832" description="Periplasmic heavy metal sensor" evidence="2">
    <location>
        <begin position="26"/>
        <end position="187"/>
    </location>
</feature>
<feature type="region of interest" description="Disordered" evidence="1">
    <location>
        <begin position="148"/>
        <end position="187"/>
    </location>
</feature>
<feature type="signal peptide" evidence="2">
    <location>
        <begin position="1"/>
        <end position="25"/>
    </location>
</feature>